<protein>
    <recommendedName>
        <fullName evidence="10">Alpha-1,3-glucosyltransferase</fullName>
        <ecNumber evidence="10">2.4.1.-</ecNumber>
    </recommendedName>
</protein>
<dbReference type="GO" id="GO:0042283">
    <property type="term" value="F:dolichyl pyrophosphate Glc1Man9GlcNAc2 alpha-1,3-glucosyltransferase activity"/>
    <property type="evidence" value="ECO:0007669"/>
    <property type="project" value="TreeGrafter"/>
</dbReference>
<comment type="pathway">
    <text evidence="2 10">Protein modification; protein glycosylation.</text>
</comment>
<evidence type="ECO:0000256" key="8">
    <source>
        <dbReference type="ARBA" id="ARBA00022989"/>
    </source>
</evidence>
<evidence type="ECO:0000256" key="1">
    <source>
        <dbReference type="ARBA" id="ARBA00004477"/>
    </source>
</evidence>
<evidence type="ECO:0000256" key="4">
    <source>
        <dbReference type="ARBA" id="ARBA00022676"/>
    </source>
</evidence>
<sequence>YHEATSEWTLDYPPLFAWFEWGLSHIARLVDPGMLVVTNLGYASPATVLFQRLSVIGTDLLLLAGAAALA</sequence>
<dbReference type="GO" id="GO:0005789">
    <property type="term" value="C:endoplasmic reticulum membrane"/>
    <property type="evidence" value="ECO:0007669"/>
    <property type="project" value="UniProtKB-SubCell"/>
</dbReference>
<evidence type="ECO:0000256" key="3">
    <source>
        <dbReference type="ARBA" id="ARBA00008715"/>
    </source>
</evidence>
<evidence type="ECO:0000313" key="11">
    <source>
        <dbReference type="EMBL" id="GFH30510.1"/>
    </source>
</evidence>
<keyword evidence="4 10" id="KW-0328">Glycosyltransferase</keyword>
<evidence type="ECO:0000256" key="9">
    <source>
        <dbReference type="ARBA" id="ARBA00023136"/>
    </source>
</evidence>
<evidence type="ECO:0000313" key="12">
    <source>
        <dbReference type="Proteomes" id="UP000485058"/>
    </source>
</evidence>
<gene>
    <name evidence="11" type="ORF">HaLaN_29382</name>
</gene>
<keyword evidence="7 10" id="KW-0256">Endoplasmic reticulum</keyword>
<dbReference type="GO" id="GO:0006487">
    <property type="term" value="P:protein N-linked glycosylation"/>
    <property type="evidence" value="ECO:0007669"/>
    <property type="project" value="TreeGrafter"/>
</dbReference>
<accession>A0A6A0ACC0</accession>
<comment type="subcellular location">
    <subcellularLocation>
        <location evidence="1 10">Endoplasmic reticulum membrane</location>
        <topology evidence="1 10">Multi-pass membrane protein</topology>
    </subcellularLocation>
</comment>
<comment type="similarity">
    <text evidence="3 10">Belongs to the ALG6/ALG8 glucosyltransferase family.</text>
</comment>
<evidence type="ECO:0000256" key="2">
    <source>
        <dbReference type="ARBA" id="ARBA00004922"/>
    </source>
</evidence>
<evidence type="ECO:0000256" key="5">
    <source>
        <dbReference type="ARBA" id="ARBA00022679"/>
    </source>
</evidence>
<keyword evidence="8" id="KW-1133">Transmembrane helix</keyword>
<feature type="non-terminal residue" evidence="11">
    <location>
        <position position="1"/>
    </location>
</feature>
<dbReference type="InterPro" id="IPR004856">
    <property type="entry name" value="Glyco_trans_ALG6/ALG8"/>
</dbReference>
<keyword evidence="6" id="KW-0812">Transmembrane</keyword>
<comment type="caution">
    <text evidence="11">The sequence shown here is derived from an EMBL/GenBank/DDBJ whole genome shotgun (WGS) entry which is preliminary data.</text>
</comment>
<proteinExistence type="inferred from homology"/>
<name>A0A6A0ACC0_HAELA</name>
<dbReference type="Pfam" id="PF03155">
    <property type="entry name" value="Alg6_Alg8"/>
    <property type="match status" value="1"/>
</dbReference>
<dbReference type="PANTHER" id="PTHR12413">
    <property type="entry name" value="DOLICHYL GLYCOSYLTRANSFERASE"/>
    <property type="match status" value="1"/>
</dbReference>
<keyword evidence="12" id="KW-1185">Reference proteome</keyword>
<keyword evidence="5 10" id="KW-0808">Transferase</keyword>
<keyword evidence="9" id="KW-0472">Membrane</keyword>
<dbReference type="AlphaFoldDB" id="A0A6A0ACC0"/>
<reference evidence="11 12" key="1">
    <citation type="submission" date="2020-02" db="EMBL/GenBank/DDBJ databases">
        <title>Draft genome sequence of Haematococcus lacustris strain NIES-144.</title>
        <authorList>
            <person name="Morimoto D."/>
            <person name="Nakagawa S."/>
            <person name="Yoshida T."/>
            <person name="Sawayama S."/>
        </authorList>
    </citation>
    <scope>NUCLEOTIDE SEQUENCE [LARGE SCALE GENOMIC DNA]</scope>
    <source>
        <strain evidence="11 12">NIES-144</strain>
    </source>
</reference>
<organism evidence="11 12">
    <name type="scientific">Haematococcus lacustris</name>
    <name type="common">Green alga</name>
    <name type="synonym">Haematococcus pluvialis</name>
    <dbReference type="NCBI Taxonomy" id="44745"/>
    <lineage>
        <taxon>Eukaryota</taxon>
        <taxon>Viridiplantae</taxon>
        <taxon>Chlorophyta</taxon>
        <taxon>core chlorophytes</taxon>
        <taxon>Chlorophyceae</taxon>
        <taxon>CS clade</taxon>
        <taxon>Chlamydomonadales</taxon>
        <taxon>Haematococcaceae</taxon>
        <taxon>Haematococcus</taxon>
    </lineage>
</organism>
<feature type="non-terminal residue" evidence="11">
    <location>
        <position position="70"/>
    </location>
</feature>
<dbReference type="Proteomes" id="UP000485058">
    <property type="component" value="Unassembled WGS sequence"/>
</dbReference>
<dbReference type="EMBL" id="BLLF01004956">
    <property type="protein sequence ID" value="GFH30510.1"/>
    <property type="molecule type" value="Genomic_DNA"/>
</dbReference>
<evidence type="ECO:0000256" key="10">
    <source>
        <dbReference type="RuleBase" id="RU363110"/>
    </source>
</evidence>
<dbReference type="UniPathway" id="UPA00378"/>
<dbReference type="EC" id="2.4.1.-" evidence="10"/>
<evidence type="ECO:0000256" key="6">
    <source>
        <dbReference type="ARBA" id="ARBA00022692"/>
    </source>
</evidence>
<evidence type="ECO:0000256" key="7">
    <source>
        <dbReference type="ARBA" id="ARBA00022824"/>
    </source>
</evidence>
<dbReference type="PANTHER" id="PTHR12413:SF2">
    <property type="entry name" value="DOLICHYL PYROPHOSPHATE GLC1MAN9GLCNAC2 ALPHA-1,3-GLUCOSYLTRANSFERASE-RELATED"/>
    <property type="match status" value="1"/>
</dbReference>